<sequence length="137" mass="15381">MTNSKARKLFVNLAVRDVKQSRSFFSKLGFEFNEKFSGENTACMLVGVDAFVMLLSEGFFKTATSRTLVDTTKYIESMCALSCESKAEVDEMVKKAIANGGQSINAPQDHGFMYQWGFLDVDGHHWSVLWMSPESIQ</sequence>
<dbReference type="SUPFAM" id="SSF54593">
    <property type="entry name" value="Glyoxalase/Bleomycin resistance protein/Dihydroxybiphenyl dioxygenase"/>
    <property type="match status" value="1"/>
</dbReference>
<dbReference type="EMBL" id="CP071091">
    <property type="protein sequence ID" value="QSQ17687.1"/>
    <property type="molecule type" value="Genomic_DNA"/>
</dbReference>
<evidence type="ECO:0000313" key="3">
    <source>
        <dbReference type="Proteomes" id="UP000663090"/>
    </source>
</evidence>
<proteinExistence type="predicted"/>
<dbReference type="RefSeq" id="WP_206719306.1">
    <property type="nucleotide sequence ID" value="NZ_CP071091.1"/>
</dbReference>
<dbReference type="Proteomes" id="UP000663090">
    <property type="component" value="Chromosome"/>
</dbReference>
<organism evidence="2 3">
    <name type="scientific">Myxococcus landrumensis</name>
    <dbReference type="NCBI Taxonomy" id="2813577"/>
    <lineage>
        <taxon>Bacteria</taxon>
        <taxon>Pseudomonadati</taxon>
        <taxon>Myxococcota</taxon>
        <taxon>Myxococcia</taxon>
        <taxon>Myxococcales</taxon>
        <taxon>Cystobacterineae</taxon>
        <taxon>Myxococcaceae</taxon>
        <taxon>Myxococcus</taxon>
    </lineage>
</organism>
<protein>
    <submittedName>
        <fullName evidence="2">Glyoxalase/bleomycin resistance/extradiol dioxygenase family protein</fullName>
    </submittedName>
</protein>
<dbReference type="GO" id="GO:0051213">
    <property type="term" value="F:dioxygenase activity"/>
    <property type="evidence" value="ECO:0007669"/>
    <property type="project" value="UniProtKB-KW"/>
</dbReference>
<reference evidence="2 3" key="1">
    <citation type="submission" date="2021-02" db="EMBL/GenBank/DDBJ databases">
        <title>De Novo genome assembly of isolated myxobacteria.</title>
        <authorList>
            <person name="Stevens D.C."/>
        </authorList>
    </citation>
    <scope>NUCLEOTIDE SEQUENCE [LARGE SCALE GENOMIC DNA]</scope>
    <source>
        <strain evidence="2 3">SCHIC003</strain>
    </source>
</reference>
<keyword evidence="2" id="KW-0560">Oxidoreductase</keyword>
<dbReference type="Gene3D" id="3.10.180.10">
    <property type="entry name" value="2,3-Dihydroxybiphenyl 1,2-Dioxygenase, domain 1"/>
    <property type="match status" value="1"/>
</dbReference>
<dbReference type="Pfam" id="PF00903">
    <property type="entry name" value="Glyoxalase"/>
    <property type="match status" value="1"/>
</dbReference>
<dbReference type="PROSITE" id="PS51819">
    <property type="entry name" value="VOC"/>
    <property type="match status" value="1"/>
</dbReference>
<accession>A0ABX7NFS1</accession>
<evidence type="ECO:0000259" key="1">
    <source>
        <dbReference type="PROSITE" id="PS51819"/>
    </source>
</evidence>
<gene>
    <name evidence="2" type="ORF">JY572_17345</name>
</gene>
<keyword evidence="3" id="KW-1185">Reference proteome</keyword>
<feature type="domain" description="VOC" evidence="1">
    <location>
        <begin position="7"/>
        <end position="131"/>
    </location>
</feature>
<dbReference type="PANTHER" id="PTHR36503">
    <property type="entry name" value="BLR2520 PROTEIN"/>
    <property type="match status" value="1"/>
</dbReference>
<dbReference type="PANTHER" id="PTHR36503:SF2">
    <property type="entry name" value="BLR2408 PROTEIN"/>
    <property type="match status" value="1"/>
</dbReference>
<name>A0ABX7NFS1_9BACT</name>
<dbReference type="InterPro" id="IPR037523">
    <property type="entry name" value="VOC_core"/>
</dbReference>
<keyword evidence="2" id="KW-0223">Dioxygenase</keyword>
<evidence type="ECO:0000313" key="2">
    <source>
        <dbReference type="EMBL" id="QSQ17687.1"/>
    </source>
</evidence>
<dbReference type="InterPro" id="IPR029068">
    <property type="entry name" value="Glyas_Bleomycin-R_OHBP_Dase"/>
</dbReference>
<dbReference type="InterPro" id="IPR004360">
    <property type="entry name" value="Glyas_Fos-R_dOase_dom"/>
</dbReference>